<keyword evidence="11 15" id="KW-0653">Protein transport</keyword>
<dbReference type="FunFam" id="3.40.50.300:FF:000113">
    <property type="entry name" value="Preprotein translocase subunit SecA"/>
    <property type="match status" value="1"/>
</dbReference>
<evidence type="ECO:0000256" key="1">
    <source>
        <dbReference type="ARBA" id="ARBA00001947"/>
    </source>
</evidence>
<feature type="domain" description="Helicase C-terminal" evidence="19">
    <location>
        <begin position="437"/>
        <end position="635"/>
    </location>
</feature>
<comment type="cofactor">
    <cofactor evidence="1">
        <name>Zn(2+)</name>
        <dbReference type="ChEBI" id="CHEBI:29105"/>
    </cofactor>
</comment>
<dbReference type="GO" id="GO:0043952">
    <property type="term" value="P:protein transport by the Sec complex"/>
    <property type="evidence" value="ECO:0007669"/>
    <property type="project" value="TreeGrafter"/>
</dbReference>
<evidence type="ECO:0000259" key="18">
    <source>
        <dbReference type="PROSITE" id="PS51192"/>
    </source>
</evidence>
<dbReference type="PRINTS" id="PR00906">
    <property type="entry name" value="SECA"/>
</dbReference>
<dbReference type="Pfam" id="PF07517">
    <property type="entry name" value="SecA_DEAD"/>
    <property type="match status" value="1"/>
</dbReference>
<dbReference type="CDD" id="cd17928">
    <property type="entry name" value="DEXDc_SecA"/>
    <property type="match status" value="1"/>
</dbReference>
<feature type="binding site" evidence="15">
    <location>
        <begin position="105"/>
        <end position="109"/>
    </location>
    <ligand>
        <name>ATP</name>
        <dbReference type="ChEBI" id="CHEBI:30616"/>
    </ligand>
</feature>
<dbReference type="HAMAP" id="MF_01382">
    <property type="entry name" value="SecA"/>
    <property type="match status" value="1"/>
</dbReference>
<dbReference type="PROSITE" id="PS51194">
    <property type="entry name" value="HELICASE_CTER"/>
    <property type="match status" value="1"/>
</dbReference>
<comment type="function">
    <text evidence="15">Part of the Sec protein translocase complex. Interacts with the SecYEG preprotein conducting channel. Has a central role in coupling the hydrolysis of ATP to the transfer of proteins into and across the cell membrane, serving both as a receptor for the preprotein-SecB complex and as an ATP-driven molecular motor driving the stepwise translocation of polypeptide chains across the membrane.</text>
</comment>
<dbReference type="PROSITE" id="PS51196">
    <property type="entry name" value="SECA_MOTOR_DEAD"/>
    <property type="match status" value="1"/>
</dbReference>
<keyword evidence="13 15" id="KW-0811">Translocation</keyword>
<dbReference type="FunFam" id="3.90.1440.10:FF:000001">
    <property type="entry name" value="Preprotein translocase subunit SecA"/>
    <property type="match status" value="1"/>
</dbReference>
<dbReference type="Pfam" id="PF21090">
    <property type="entry name" value="P-loop_SecA"/>
    <property type="match status" value="1"/>
</dbReference>
<evidence type="ECO:0000256" key="12">
    <source>
        <dbReference type="ARBA" id="ARBA00022967"/>
    </source>
</evidence>
<dbReference type="RefSeq" id="WP_105053595.1">
    <property type="nucleotide sequence ID" value="NZ_BMYG01000009.1"/>
</dbReference>
<dbReference type="GO" id="GO:0031522">
    <property type="term" value="C:cell envelope Sec protein transport complex"/>
    <property type="evidence" value="ECO:0007669"/>
    <property type="project" value="UniProtKB-ARBA"/>
</dbReference>
<dbReference type="PANTHER" id="PTHR30612:SF0">
    <property type="entry name" value="CHLOROPLAST PROTEIN-TRANSPORTING ATPASE"/>
    <property type="match status" value="1"/>
</dbReference>
<keyword evidence="3 15" id="KW-0813">Transport</keyword>
<dbReference type="Pfam" id="PF01043">
    <property type="entry name" value="SecA_PP_bind"/>
    <property type="match status" value="1"/>
</dbReference>
<evidence type="ECO:0000256" key="14">
    <source>
        <dbReference type="ARBA" id="ARBA00023136"/>
    </source>
</evidence>
<comment type="subcellular location">
    <subcellularLocation>
        <location evidence="15">Cell membrane</location>
        <topology evidence="15">Peripheral membrane protein</topology>
        <orientation evidence="15">Cytoplasmic side</orientation>
    </subcellularLocation>
    <subcellularLocation>
        <location evidence="15">Cytoplasm</location>
    </subcellularLocation>
    <text evidence="15">Distribution is 50-50.</text>
</comment>
<evidence type="ECO:0000256" key="9">
    <source>
        <dbReference type="ARBA" id="ARBA00022833"/>
    </source>
</evidence>
<dbReference type="InterPro" id="IPR011115">
    <property type="entry name" value="SecA_DEAD"/>
</dbReference>
<keyword evidence="8 15" id="KW-0547">Nucleotide-binding</keyword>
<accession>A0A2S7V0L0</accession>
<dbReference type="Pfam" id="PF07516">
    <property type="entry name" value="SecA_SW"/>
    <property type="match status" value="1"/>
</dbReference>
<evidence type="ECO:0000259" key="20">
    <source>
        <dbReference type="PROSITE" id="PS51196"/>
    </source>
</evidence>
<evidence type="ECO:0000256" key="4">
    <source>
        <dbReference type="ARBA" id="ARBA00022475"/>
    </source>
</evidence>
<dbReference type="SUPFAM" id="SSF81886">
    <property type="entry name" value="Helical scaffold and wing domains of SecA"/>
    <property type="match status" value="1"/>
</dbReference>
<dbReference type="InterPro" id="IPR020937">
    <property type="entry name" value="SecA_CS"/>
</dbReference>
<feature type="domain" description="SecA family profile" evidence="20">
    <location>
        <begin position="3"/>
        <end position="619"/>
    </location>
</feature>
<protein>
    <recommendedName>
        <fullName evidence="15 16">Protein translocase subunit SecA</fullName>
        <ecNumber evidence="15">7.4.2.8</ecNumber>
    </recommendedName>
</protein>
<dbReference type="GO" id="GO:0005886">
    <property type="term" value="C:plasma membrane"/>
    <property type="evidence" value="ECO:0007669"/>
    <property type="project" value="UniProtKB-SubCell"/>
</dbReference>
<dbReference type="GO" id="GO:0017038">
    <property type="term" value="P:protein import"/>
    <property type="evidence" value="ECO:0007669"/>
    <property type="project" value="InterPro"/>
</dbReference>
<keyword evidence="6" id="KW-0997">Cell inner membrane</keyword>
<dbReference type="InterPro" id="IPR044722">
    <property type="entry name" value="SecA_SF2_C"/>
</dbReference>
<dbReference type="Proteomes" id="UP000239007">
    <property type="component" value="Unassembled WGS sequence"/>
</dbReference>
<dbReference type="GO" id="GO:0046872">
    <property type="term" value="F:metal ion binding"/>
    <property type="evidence" value="ECO:0007669"/>
    <property type="project" value="UniProtKB-KW"/>
</dbReference>
<dbReference type="PROSITE" id="PS51192">
    <property type="entry name" value="HELICASE_ATP_BIND_1"/>
    <property type="match status" value="1"/>
</dbReference>
<dbReference type="InterPro" id="IPR014018">
    <property type="entry name" value="SecA_motor_DEAD"/>
</dbReference>
<evidence type="ECO:0000256" key="6">
    <source>
        <dbReference type="ARBA" id="ARBA00022519"/>
    </source>
</evidence>
<keyword evidence="7" id="KW-0479">Metal-binding</keyword>
<keyword evidence="9" id="KW-0862">Zinc</keyword>
<reference evidence="21 22" key="1">
    <citation type="submission" date="2016-12" db="EMBL/GenBank/DDBJ databases">
        <title>Diversity of luminous bacteria.</title>
        <authorList>
            <person name="Yoshizawa S."/>
            <person name="Kogure K."/>
        </authorList>
    </citation>
    <scope>NUCLEOTIDE SEQUENCE [LARGE SCALE GENOMIC DNA]</scope>
    <source>
        <strain evidence="21 22">SA4-48</strain>
    </source>
</reference>
<comment type="catalytic activity">
    <reaction evidence="15">
        <text>ATP + H2O + cellular proteinSide 1 = ADP + phosphate + cellular proteinSide 2.</text>
        <dbReference type="EC" id="7.4.2.8"/>
    </reaction>
</comment>
<evidence type="ECO:0000313" key="21">
    <source>
        <dbReference type="EMBL" id="PQJ55071.1"/>
    </source>
</evidence>
<dbReference type="SUPFAM" id="SSF52540">
    <property type="entry name" value="P-loop containing nucleoside triphosphate hydrolases"/>
    <property type="match status" value="2"/>
</dbReference>
<dbReference type="InterPro" id="IPR001650">
    <property type="entry name" value="Helicase_C-like"/>
</dbReference>
<dbReference type="PROSITE" id="PS01312">
    <property type="entry name" value="SECA"/>
    <property type="match status" value="1"/>
</dbReference>
<dbReference type="CDD" id="cd18803">
    <property type="entry name" value="SF2_C_secA"/>
    <property type="match status" value="1"/>
</dbReference>
<comment type="caution">
    <text evidence="21">The sequence shown here is derived from an EMBL/GenBank/DDBJ whole genome shotgun (WGS) entry which is preliminary data.</text>
</comment>
<dbReference type="GO" id="GO:0005829">
    <property type="term" value="C:cytosol"/>
    <property type="evidence" value="ECO:0007669"/>
    <property type="project" value="TreeGrafter"/>
</dbReference>
<evidence type="ECO:0000256" key="17">
    <source>
        <dbReference type="SAM" id="MobiDB-lite"/>
    </source>
</evidence>
<dbReference type="Gene3D" id="1.10.3060.10">
    <property type="entry name" value="Helical scaffold and wing domains of SecA"/>
    <property type="match status" value="1"/>
</dbReference>
<dbReference type="Pfam" id="PF02810">
    <property type="entry name" value="SEC-C"/>
    <property type="match status" value="1"/>
</dbReference>
<dbReference type="InterPro" id="IPR011130">
    <property type="entry name" value="SecA_preprotein_X-link_dom"/>
</dbReference>
<dbReference type="SMART" id="SM00958">
    <property type="entry name" value="SecA_PP_bind"/>
    <property type="match status" value="1"/>
</dbReference>
<dbReference type="Gene3D" id="3.40.50.300">
    <property type="entry name" value="P-loop containing nucleotide triphosphate hydrolases"/>
    <property type="match status" value="2"/>
</dbReference>
<keyword evidence="12 15" id="KW-1278">Translocase</keyword>
<evidence type="ECO:0000256" key="5">
    <source>
        <dbReference type="ARBA" id="ARBA00022490"/>
    </source>
</evidence>
<feature type="region of interest" description="Disordered" evidence="17">
    <location>
        <begin position="837"/>
        <end position="900"/>
    </location>
</feature>
<evidence type="ECO:0000256" key="8">
    <source>
        <dbReference type="ARBA" id="ARBA00022741"/>
    </source>
</evidence>
<evidence type="ECO:0000256" key="3">
    <source>
        <dbReference type="ARBA" id="ARBA00022448"/>
    </source>
</evidence>
<feature type="binding site" evidence="15">
    <location>
        <position position="87"/>
    </location>
    <ligand>
        <name>ATP</name>
        <dbReference type="ChEBI" id="CHEBI:30616"/>
    </ligand>
</feature>
<dbReference type="InterPro" id="IPR004027">
    <property type="entry name" value="SEC_C_motif"/>
</dbReference>
<keyword evidence="10 15" id="KW-0067">ATP-binding</keyword>
<proteinExistence type="inferred from homology"/>
<keyword evidence="22" id="KW-1185">Reference proteome</keyword>
<dbReference type="InterPro" id="IPR027417">
    <property type="entry name" value="P-loop_NTPase"/>
</dbReference>
<evidence type="ECO:0000256" key="11">
    <source>
        <dbReference type="ARBA" id="ARBA00022927"/>
    </source>
</evidence>
<evidence type="ECO:0000256" key="7">
    <source>
        <dbReference type="ARBA" id="ARBA00022723"/>
    </source>
</evidence>
<dbReference type="GO" id="GO:0005524">
    <property type="term" value="F:ATP binding"/>
    <property type="evidence" value="ECO:0007669"/>
    <property type="project" value="UniProtKB-UniRule"/>
</dbReference>
<dbReference type="InterPro" id="IPR036670">
    <property type="entry name" value="SecA_X-link_sf"/>
</dbReference>
<gene>
    <name evidence="15" type="primary">secA</name>
    <name evidence="21" type="ORF">BTO11_16370</name>
</gene>
<evidence type="ECO:0000256" key="2">
    <source>
        <dbReference type="ARBA" id="ARBA00007650"/>
    </source>
</evidence>
<dbReference type="SMART" id="SM00957">
    <property type="entry name" value="SecA_DEAD"/>
    <property type="match status" value="1"/>
</dbReference>
<keyword evidence="14 15" id="KW-0472">Membrane</keyword>
<dbReference type="InterPro" id="IPR000185">
    <property type="entry name" value="SecA"/>
</dbReference>
<comment type="similarity">
    <text evidence="2 15 16">Belongs to the SecA family.</text>
</comment>
<dbReference type="InterPro" id="IPR014001">
    <property type="entry name" value="Helicase_ATP-bd"/>
</dbReference>
<evidence type="ECO:0000256" key="13">
    <source>
        <dbReference type="ARBA" id="ARBA00023010"/>
    </source>
</evidence>
<feature type="domain" description="Helicase ATP-binding" evidence="18">
    <location>
        <begin position="89"/>
        <end position="247"/>
    </location>
</feature>
<dbReference type="EC" id="7.4.2.8" evidence="15"/>
<comment type="subunit">
    <text evidence="15">Monomer and homodimer. Part of the essential Sec protein translocation apparatus which comprises SecA, SecYEG and auxiliary proteins SecDF-YajC and YidC.</text>
</comment>
<keyword evidence="4 15" id="KW-1003">Cell membrane</keyword>
<dbReference type="SUPFAM" id="SSF81767">
    <property type="entry name" value="Pre-protein crosslinking domain of SecA"/>
    <property type="match status" value="1"/>
</dbReference>
<evidence type="ECO:0000313" key="22">
    <source>
        <dbReference type="Proteomes" id="UP000239007"/>
    </source>
</evidence>
<keyword evidence="5 15" id="KW-0963">Cytoplasm</keyword>
<feature type="compositionally biased region" description="Basic residues" evidence="17">
    <location>
        <begin position="890"/>
        <end position="900"/>
    </location>
</feature>
<dbReference type="Gene3D" id="3.90.1440.10">
    <property type="entry name" value="SecA, preprotein cross-linking domain"/>
    <property type="match status" value="1"/>
</dbReference>
<dbReference type="InterPro" id="IPR036266">
    <property type="entry name" value="SecA_Wing/Scaffold_sf"/>
</dbReference>
<dbReference type="InterPro" id="IPR011116">
    <property type="entry name" value="SecA_Wing/Scaffold"/>
</dbReference>
<feature type="binding site" evidence="15">
    <location>
        <position position="512"/>
    </location>
    <ligand>
        <name>ATP</name>
        <dbReference type="ChEBI" id="CHEBI:30616"/>
    </ligand>
</feature>
<dbReference type="PANTHER" id="PTHR30612">
    <property type="entry name" value="SECA INNER MEMBRANE COMPONENT OF SEC PROTEIN SECRETION SYSTEM"/>
    <property type="match status" value="1"/>
</dbReference>
<sequence>MISSLLTKMFGSRNQRTLKQLNKTVLTINALEPQFESLTDQELKAKTAEFKARLEQDETLDDLLPEAFATVREASKRVFGMRHFDMQLVGGMVLNRGSIAEMRTGEGKTLTATLPAYLNSLAGDGVHVITVNDYLATRDAETNRPLFEFLDMSVGCNTAGMAHDAKKVAYNADITYGTNNEFGFDYLRDNMAFESSERVQRSRPFAIIDEVDSILIDEARTPLIISGPAEDGSEMYLKINEIVPLLEKQEKDDEEGVEGDGDFTADEKSKQIYLTERGQVRVEEILLERGIVAEGESLYSATNIPLLHNVYAALRAHLMYQKDIDYIVQDDQIVIIDEHTGRTMEGRRWSEGLHQAVEAKEGVKIQNENQTLASITFQNFFRMYDKLSGMTGTADTEAFEFQQIYGLDTVVVPTNRPMVRNDMTDLVYLTQLEKYKAIIEDIKDCQKRGQPVLVGTASIESSELLSSFLKKEKIKHSVLNAKQHEKEAQIIEDAGTSGTVTIATNMAGRGTDIVLGGNWQAEAARLKNPTEQQVEHLKSEWQKRHDAVLAAGGLHIIGTERHESRRIDNQLRGRSGRQGDAGSSRFYLSMEDTLMRLFASERVTNMMRRLGMEDGEAIEHPWVNKAIENAQRKVEARNFDIRKQLLEYDDVANDQRKVIYSQRDMLLEEGDIGEVIAGIRQDVVATVLDLYIPPQSLDEMWDLEGLEDRLKSDMSVDLPIRKWIEEDEKLHEETLKQRISESIDEMYNAKEALVGTDVLRHFEKSIMLQSLDQHWKEHLASMDHLRQGIHLRGYAQKNPKQEYKRESFELFSTMLELLKAEVTNVLCRVKVRTEQDVDAVEEQRRKADAAPKEYQHESSDQLSEQEQKDSMIRNQPKVGRNDPCPCGSGKKYKQCHGKLS</sequence>
<organism evidence="21 22">
    <name type="scientific">Psychrosphaera saromensis</name>
    <dbReference type="NCBI Taxonomy" id="716813"/>
    <lineage>
        <taxon>Bacteria</taxon>
        <taxon>Pseudomonadati</taxon>
        <taxon>Pseudomonadota</taxon>
        <taxon>Gammaproteobacteria</taxon>
        <taxon>Alteromonadales</taxon>
        <taxon>Pseudoalteromonadaceae</taxon>
        <taxon>Psychrosphaera</taxon>
    </lineage>
</organism>
<dbReference type="OrthoDB" id="9805579at2"/>
<evidence type="ECO:0000256" key="16">
    <source>
        <dbReference type="RuleBase" id="RU003874"/>
    </source>
</evidence>
<evidence type="ECO:0000256" key="15">
    <source>
        <dbReference type="HAMAP-Rule" id="MF_01382"/>
    </source>
</evidence>
<dbReference type="GO" id="GO:0065002">
    <property type="term" value="P:intracellular protein transmembrane transport"/>
    <property type="evidence" value="ECO:0007669"/>
    <property type="project" value="UniProtKB-UniRule"/>
</dbReference>
<dbReference type="EMBL" id="MSCH01000003">
    <property type="protein sequence ID" value="PQJ55071.1"/>
    <property type="molecule type" value="Genomic_DNA"/>
</dbReference>
<name>A0A2S7V0L0_9GAMM</name>
<feature type="compositionally biased region" description="Basic and acidic residues" evidence="17">
    <location>
        <begin position="837"/>
        <end position="871"/>
    </location>
</feature>
<dbReference type="GO" id="GO:0006605">
    <property type="term" value="P:protein targeting"/>
    <property type="evidence" value="ECO:0007669"/>
    <property type="project" value="UniProtKB-UniRule"/>
</dbReference>
<dbReference type="AlphaFoldDB" id="A0A2S7V0L0"/>
<dbReference type="NCBIfam" id="TIGR00963">
    <property type="entry name" value="secA"/>
    <property type="match status" value="1"/>
</dbReference>
<dbReference type="NCBIfam" id="NF009538">
    <property type="entry name" value="PRK12904.1"/>
    <property type="match status" value="1"/>
</dbReference>
<evidence type="ECO:0000259" key="19">
    <source>
        <dbReference type="PROSITE" id="PS51194"/>
    </source>
</evidence>
<dbReference type="FunFam" id="1.10.3060.10:FF:000003">
    <property type="entry name" value="Protein translocase subunit SecA"/>
    <property type="match status" value="1"/>
</dbReference>
<evidence type="ECO:0000256" key="10">
    <source>
        <dbReference type="ARBA" id="ARBA00022840"/>
    </source>
</evidence>
<dbReference type="GO" id="GO:0008564">
    <property type="term" value="F:protein-exporting ATPase activity"/>
    <property type="evidence" value="ECO:0007669"/>
    <property type="project" value="UniProtKB-EC"/>
</dbReference>